<proteinExistence type="predicted"/>
<reference evidence="1 2" key="1">
    <citation type="journal article" date="2018" name="Mol. Plant">
        <title>The genome of Artemisia annua provides insight into the evolution of Asteraceae family and artemisinin biosynthesis.</title>
        <authorList>
            <person name="Shen Q."/>
            <person name="Zhang L."/>
            <person name="Liao Z."/>
            <person name="Wang S."/>
            <person name="Yan T."/>
            <person name="Shi P."/>
            <person name="Liu M."/>
            <person name="Fu X."/>
            <person name="Pan Q."/>
            <person name="Wang Y."/>
            <person name="Lv Z."/>
            <person name="Lu X."/>
            <person name="Zhang F."/>
            <person name="Jiang W."/>
            <person name="Ma Y."/>
            <person name="Chen M."/>
            <person name="Hao X."/>
            <person name="Li L."/>
            <person name="Tang Y."/>
            <person name="Lv G."/>
            <person name="Zhou Y."/>
            <person name="Sun X."/>
            <person name="Brodelius P.E."/>
            <person name="Rose J.K.C."/>
            <person name="Tang K."/>
        </authorList>
    </citation>
    <scope>NUCLEOTIDE SEQUENCE [LARGE SCALE GENOMIC DNA]</scope>
    <source>
        <strain evidence="2">cv. Huhao1</strain>
        <tissue evidence="1">Leaf</tissue>
    </source>
</reference>
<evidence type="ECO:0000313" key="2">
    <source>
        <dbReference type="Proteomes" id="UP000245207"/>
    </source>
</evidence>
<dbReference type="EMBL" id="PKPP01000835">
    <property type="protein sequence ID" value="PWA88212.1"/>
    <property type="molecule type" value="Genomic_DNA"/>
</dbReference>
<dbReference type="Proteomes" id="UP000245207">
    <property type="component" value="Unassembled WGS sequence"/>
</dbReference>
<evidence type="ECO:0000313" key="1">
    <source>
        <dbReference type="EMBL" id="PWA88212.1"/>
    </source>
</evidence>
<protein>
    <submittedName>
        <fullName evidence="1">Uncharacterized protein</fullName>
    </submittedName>
</protein>
<accession>A0A2U1PR71</accession>
<organism evidence="1 2">
    <name type="scientific">Artemisia annua</name>
    <name type="common">Sweet wormwood</name>
    <dbReference type="NCBI Taxonomy" id="35608"/>
    <lineage>
        <taxon>Eukaryota</taxon>
        <taxon>Viridiplantae</taxon>
        <taxon>Streptophyta</taxon>
        <taxon>Embryophyta</taxon>
        <taxon>Tracheophyta</taxon>
        <taxon>Spermatophyta</taxon>
        <taxon>Magnoliopsida</taxon>
        <taxon>eudicotyledons</taxon>
        <taxon>Gunneridae</taxon>
        <taxon>Pentapetalae</taxon>
        <taxon>asterids</taxon>
        <taxon>campanulids</taxon>
        <taxon>Asterales</taxon>
        <taxon>Asteraceae</taxon>
        <taxon>Asteroideae</taxon>
        <taxon>Anthemideae</taxon>
        <taxon>Artemisiinae</taxon>
        <taxon>Artemisia</taxon>
    </lineage>
</organism>
<gene>
    <name evidence="1" type="ORF">CTI12_AA122900</name>
</gene>
<comment type="caution">
    <text evidence="1">The sequence shown here is derived from an EMBL/GenBank/DDBJ whole genome shotgun (WGS) entry which is preliminary data.</text>
</comment>
<sequence length="90" mass="10194">MGWMGWYSSVKMDWISIKIRNGLGHSMVGVLSPEEKKKKLMLNSLSKELNSYLKTEKLIPTGQLVTNENTDFESGCLAKLIMIDRAKHPP</sequence>
<name>A0A2U1PR71_ARTAN</name>
<keyword evidence="2" id="KW-1185">Reference proteome</keyword>
<dbReference type="AlphaFoldDB" id="A0A2U1PR71"/>